<proteinExistence type="predicted"/>
<keyword evidence="1" id="KW-0378">Hydrolase</keyword>
<dbReference type="EMBL" id="CP119893">
    <property type="protein sequence ID" value="WFD25917.1"/>
    <property type="molecule type" value="Genomic_DNA"/>
</dbReference>
<sequence length="1019" mass="115490">MVRPAALLFGAAAPASIYYTATHPAPATPASHYDRAFPTNVGYRGSVESGARPFRAQVDHINTTEEDRGAAIELRWVPKDAVKDNATSDDIFRNLGTSSPYRPALDLFPETIPYQTIPPKCEIEQVHFLYRHGARYPTSESKRGPGKFGARLAQAKATNRFYASGDLSFLNDWEYSLGLAKLVNQGAQDMFVAGSHAFYQYGALLDQATHKPVIRTSSQSRMLDSARYWTLGFFGWDAPKSVHMEILNEAKHMNSTLSPKYACKNARKKRFKMGHKISAEWNELFLPAVAHRLQPMIRGLNLTNEDILSMMSACAYETVGLGYSDFCRVFTKSEWHNFEYSIDLEFQGNHGFMSPTGKAQGIGWVTELQHRLRRKPFNGPWSSQNTTVNTDTTYFPVDQPIYVDFTHDTVLTGILTALNLTQFSEFLDPQQANPRRKYRASHVTPFAARLILEVIACEDDTWIQTAYDESMYDVSCFGKNGTDFVVQGPVRWGVPSTCTNAPHVPTVPTPIMYMFGLEPLTVLLLATYAHADKVYWGNVTGTSEKLFPTDIGFYGEQVPGGSPFNAMVDHLGSDHRSSVEMRWEPKGEDDSRASWKDLWYNLGDMSPYHPSTDLFPEMAEYSTVPKQCSIKQVHILHRHGAKYPDKGHKSGPGNFGKKIKKQRKKGELKVSGELSFLNDWDYELGQKILTHYGSDQMFSSGVKHYYDYAKLLDDFKGKPYHLEVLTEEDYQNNTLASKNACRNADNDDFMYGEYLSSQWQPIYLEAPRKRLQKSISSLNLTHTDVYNMMLNCPYLTYGIGFSDFCNLFTAEEWRNFEYDQDLQTYGDHGFMNPTARAQGVPYVQELAARLLQKKFTGPVTAQNMTLELNSTYTPMDQPLYADFSHHSVITGIMTALNLTQFKDWLDPTKPNPHRKYRTSQVSPLALRMVWEVMDCDMNGDKEDYLRLKLNDVVYPLDESNGCQKRKDGLCKVSDYANFLVNHAYKASKFDLVCFGKNQTDFTLTGPVTDGVIPDKDIHA</sequence>
<dbReference type="InterPro" id="IPR033379">
    <property type="entry name" value="Acid_Pase_AS"/>
</dbReference>
<dbReference type="Proteomes" id="UP001213623">
    <property type="component" value="Chromosome 2"/>
</dbReference>
<keyword evidence="3" id="KW-1185">Reference proteome</keyword>
<evidence type="ECO:0000313" key="2">
    <source>
        <dbReference type="EMBL" id="WFD25917.1"/>
    </source>
</evidence>
<organism evidence="2 3">
    <name type="scientific">Malassezia nana</name>
    <dbReference type="NCBI Taxonomy" id="180528"/>
    <lineage>
        <taxon>Eukaryota</taxon>
        <taxon>Fungi</taxon>
        <taxon>Dikarya</taxon>
        <taxon>Basidiomycota</taxon>
        <taxon>Ustilaginomycotina</taxon>
        <taxon>Malasseziomycetes</taxon>
        <taxon>Malasseziales</taxon>
        <taxon>Malasseziaceae</taxon>
        <taxon>Malassezia</taxon>
    </lineage>
</organism>
<name>A0AAF0EGB7_9BASI</name>
<dbReference type="CDD" id="cd07061">
    <property type="entry name" value="HP_HAP_like"/>
    <property type="match status" value="2"/>
</dbReference>
<dbReference type="PANTHER" id="PTHR20963:SF42">
    <property type="entry name" value="PHOSPHOGLYCERATE MUTASE-LIKE PROTEIN"/>
    <property type="match status" value="1"/>
</dbReference>
<protein>
    <recommendedName>
        <fullName evidence="4">Acid phosphatase</fullName>
    </recommendedName>
</protein>
<gene>
    <name evidence="2" type="ORF">MNAN1_000887</name>
</gene>
<dbReference type="Pfam" id="PF00328">
    <property type="entry name" value="His_Phos_2"/>
    <property type="match status" value="3"/>
</dbReference>
<dbReference type="AlphaFoldDB" id="A0AAF0EGB7"/>
<evidence type="ECO:0008006" key="4">
    <source>
        <dbReference type="Google" id="ProtNLM"/>
    </source>
</evidence>
<accession>A0AAF0EGB7</accession>
<reference evidence="2" key="1">
    <citation type="submission" date="2023-03" db="EMBL/GenBank/DDBJ databases">
        <title>Mating type loci evolution in Malassezia.</title>
        <authorList>
            <person name="Coelho M.A."/>
        </authorList>
    </citation>
    <scope>NUCLEOTIDE SEQUENCE</scope>
    <source>
        <strain evidence="2">CBS 9557</strain>
    </source>
</reference>
<evidence type="ECO:0000313" key="3">
    <source>
        <dbReference type="Proteomes" id="UP001213623"/>
    </source>
</evidence>
<dbReference type="GO" id="GO:0003993">
    <property type="term" value="F:acid phosphatase activity"/>
    <property type="evidence" value="ECO:0007669"/>
    <property type="project" value="TreeGrafter"/>
</dbReference>
<dbReference type="PROSITE" id="PS00616">
    <property type="entry name" value="HIS_ACID_PHOSPHAT_1"/>
    <property type="match status" value="1"/>
</dbReference>
<dbReference type="PANTHER" id="PTHR20963">
    <property type="entry name" value="MULTIPLE INOSITOL POLYPHOSPHATE PHOSPHATASE-RELATED"/>
    <property type="match status" value="1"/>
</dbReference>
<dbReference type="InterPro" id="IPR029033">
    <property type="entry name" value="His_PPase_superfam"/>
</dbReference>
<dbReference type="SUPFAM" id="SSF53254">
    <property type="entry name" value="Phosphoglycerate mutase-like"/>
    <property type="match status" value="2"/>
</dbReference>
<dbReference type="InterPro" id="IPR000560">
    <property type="entry name" value="His_Pase_clade-2"/>
</dbReference>
<evidence type="ECO:0000256" key="1">
    <source>
        <dbReference type="ARBA" id="ARBA00022801"/>
    </source>
</evidence>
<dbReference type="Gene3D" id="3.40.50.1240">
    <property type="entry name" value="Phosphoglycerate mutase-like"/>
    <property type="match status" value="3"/>
</dbReference>